<evidence type="ECO:0000256" key="3">
    <source>
        <dbReference type="ARBA" id="ARBA00023212"/>
    </source>
</evidence>
<dbReference type="GO" id="GO:0005814">
    <property type="term" value="C:centriole"/>
    <property type="evidence" value="ECO:0007669"/>
    <property type="project" value="UniProtKB-SubCell"/>
</dbReference>
<feature type="region of interest" description="Disordered" evidence="6">
    <location>
        <begin position="375"/>
        <end position="402"/>
    </location>
</feature>
<name>A0A158QJB2_RODNA</name>
<dbReference type="PANTHER" id="PTHR20544:SF0">
    <property type="entry name" value="NUCLEOPROTEIN TPR_MLP1 DOMAIN-CONTAINING PROTEIN"/>
    <property type="match status" value="1"/>
</dbReference>
<dbReference type="PANTHER" id="PTHR20544">
    <property type="entry name" value="CENTROSOMAL PROTEIN CEP135"/>
    <property type="match status" value="1"/>
</dbReference>
<feature type="coiled-coil region" evidence="5">
    <location>
        <begin position="435"/>
        <end position="527"/>
    </location>
</feature>
<keyword evidence="5" id="KW-0175">Coiled coil</keyword>
<dbReference type="Gene3D" id="1.10.287.1490">
    <property type="match status" value="1"/>
</dbReference>
<feature type="compositionally biased region" description="Polar residues" evidence="6">
    <location>
        <begin position="375"/>
        <end position="396"/>
    </location>
</feature>
<evidence type="ECO:0000256" key="4">
    <source>
        <dbReference type="ARBA" id="ARBA00038123"/>
    </source>
</evidence>
<gene>
    <name evidence="7" type="ORF">HNAJ_LOCUS11437</name>
</gene>
<dbReference type="AlphaFoldDB" id="A0A158QJB2"/>
<feature type="region of interest" description="Disordered" evidence="6">
    <location>
        <begin position="300"/>
        <end position="329"/>
    </location>
</feature>
<dbReference type="EMBL" id="UZAE01013577">
    <property type="protein sequence ID" value="VDO10454.1"/>
    <property type="molecule type" value="Genomic_DNA"/>
</dbReference>
<evidence type="ECO:0000256" key="1">
    <source>
        <dbReference type="ARBA" id="ARBA00004114"/>
    </source>
</evidence>
<protein>
    <submittedName>
        <fullName evidence="9">Centrosomal protein of 135 kDa</fullName>
    </submittedName>
</protein>
<keyword evidence="3" id="KW-0206">Cytoskeleton</keyword>
<evidence type="ECO:0000256" key="5">
    <source>
        <dbReference type="SAM" id="Coils"/>
    </source>
</evidence>
<evidence type="ECO:0000313" key="8">
    <source>
        <dbReference type="Proteomes" id="UP000278807"/>
    </source>
</evidence>
<comment type="similarity">
    <text evidence="4">Belongs to the CEP135/TSGA10 family.</text>
</comment>
<keyword evidence="8" id="KW-1185">Reference proteome</keyword>
<feature type="coiled-coil region" evidence="5">
    <location>
        <begin position="747"/>
        <end position="900"/>
    </location>
</feature>
<sequence>MVVESDYFCTIRSKLNALGYTEHFGEDSLSLVEKLLHDLILTTHGLHEAKRISSCSSYSDLGNMGKTQTDVKVDFKTACPNAPRRVSELSTELEAYGHSISQFNSDKLPVTNLPNKLSVHENDLQSSIMLLQVEKELMDKKTEAFKKQIENQEEEIERLRGLLDNREHNIDNNNLQDAQRRDLLSIIGRLQSNVDSLQTRNSELEQRLLLQMEASSSDSAVGTSSSNILSARERPTQTGVRIGDSSMNKFELTELLDNFEKANRHFVKRTDELLNSQKQLVLEVDRLNGLLPLSKRTAGTVKRNPTRPVVKRTPSDSNTFSSKNNSAANSTVKTLENEYASPIKEYIEGLIADREVIQAQVECLNRTLRRLTESDSGVTGVNTPYPSSSSNNGGKQDSSRLDRNQNAYTQTSVQESAFVINGGGDYTSETLRAILKELESERDYYKHQSEELQFDLRRISRSTSRLRQSFANVDMDNDLETAKRERNELQAMLNKFERNLLEIQEEVRLLKSERDQLLLQLEQARKLGGHVKSPISLPDHGQSSMEEILALRKTLGKSKVELETAEIRINELERDLEQMRLDLDRAISEKIEAEKSKGQLQTALSQIQSQNSALINELMTQKNMYNESVRGKQLSNSALSEARRDLQVLNSRIKELETELKRSKDEIDRLQAVANELSAENDNIRSSLDDRTEDVKHLESVEKRLRQVTEMTADKDHEVCLLTERLQELETSSKVVSQCRNISEQKYAKAQSDMTVLAAEVESLKLRLQSASTEKNDLQSRLAEAMRGLTQSEQAMDMKLKEHKDLLVQYGSLSRDFEELSIKNRDLEQNLSDIEGVLKSKEADLRDQLDRAQKAEVDALNAKRERSALEEKCAQLYAAAEKADIRAALLEGEFEEVRRQLLATRDIASALQAQLDHSDEHSVSAFAANNDLSVKLAECELKLKDALTEGKRFKTNLQKQPKMIESGFE</sequence>
<dbReference type="InterPro" id="IPR051877">
    <property type="entry name" value="Centriole_BasalBody_StrucProt"/>
</dbReference>
<feature type="coiled-coil region" evidence="5">
    <location>
        <begin position="135"/>
        <end position="207"/>
    </location>
</feature>
<dbReference type="WBParaSite" id="HNAJ_0001144701-mRNA-1">
    <property type="protein sequence ID" value="HNAJ_0001144701-mRNA-1"/>
    <property type="gene ID" value="HNAJ_0001144701"/>
</dbReference>
<evidence type="ECO:0000256" key="2">
    <source>
        <dbReference type="ARBA" id="ARBA00022490"/>
    </source>
</evidence>
<evidence type="ECO:0000313" key="7">
    <source>
        <dbReference type="EMBL" id="VDO10454.1"/>
    </source>
</evidence>
<feature type="compositionally biased region" description="Polar residues" evidence="6">
    <location>
        <begin position="315"/>
        <end position="329"/>
    </location>
</feature>
<feature type="coiled-coil region" evidence="5">
    <location>
        <begin position="639"/>
        <end position="687"/>
    </location>
</feature>
<reference evidence="9" key="1">
    <citation type="submission" date="2016-04" db="UniProtKB">
        <authorList>
            <consortium name="WormBaseParasite"/>
        </authorList>
    </citation>
    <scope>IDENTIFICATION</scope>
</reference>
<evidence type="ECO:0000313" key="9">
    <source>
        <dbReference type="WBParaSite" id="HNAJ_0001144701-mRNA-1"/>
    </source>
</evidence>
<evidence type="ECO:0000256" key="6">
    <source>
        <dbReference type="SAM" id="MobiDB-lite"/>
    </source>
</evidence>
<proteinExistence type="inferred from homology"/>
<dbReference type="OrthoDB" id="10254663at2759"/>
<accession>A0A158QJB2</accession>
<organism evidence="9">
    <name type="scientific">Rodentolepis nana</name>
    <name type="common">Dwarf tapeworm</name>
    <name type="synonym">Hymenolepis nana</name>
    <dbReference type="NCBI Taxonomy" id="102285"/>
    <lineage>
        <taxon>Eukaryota</taxon>
        <taxon>Metazoa</taxon>
        <taxon>Spiralia</taxon>
        <taxon>Lophotrochozoa</taxon>
        <taxon>Platyhelminthes</taxon>
        <taxon>Cestoda</taxon>
        <taxon>Eucestoda</taxon>
        <taxon>Cyclophyllidea</taxon>
        <taxon>Hymenolepididae</taxon>
        <taxon>Rodentolepis</taxon>
    </lineage>
</organism>
<dbReference type="Proteomes" id="UP000278807">
    <property type="component" value="Unassembled WGS sequence"/>
</dbReference>
<feature type="coiled-coil region" evidence="5">
    <location>
        <begin position="555"/>
        <end position="596"/>
    </location>
</feature>
<dbReference type="STRING" id="102285.A0A158QJB2"/>
<keyword evidence="2" id="KW-0963">Cytoplasm</keyword>
<reference evidence="7 8" key="2">
    <citation type="submission" date="2018-11" db="EMBL/GenBank/DDBJ databases">
        <authorList>
            <consortium name="Pathogen Informatics"/>
        </authorList>
    </citation>
    <scope>NUCLEOTIDE SEQUENCE [LARGE SCALE GENOMIC DNA]</scope>
</reference>
<comment type="subcellular location">
    <subcellularLocation>
        <location evidence="1">Cytoplasm</location>
        <location evidence="1">Cytoskeleton</location>
        <location evidence="1">Microtubule organizing center</location>
        <location evidence="1">Centrosome</location>
        <location evidence="1">Centriole</location>
    </subcellularLocation>
</comment>